<protein>
    <submittedName>
        <fullName evidence="2">Uncharacterized protein</fullName>
    </submittedName>
</protein>
<comment type="caution">
    <text evidence="2">The sequence shown here is derived from an EMBL/GenBank/DDBJ whole genome shotgun (WGS) entry which is preliminary data.</text>
</comment>
<evidence type="ECO:0000256" key="1">
    <source>
        <dbReference type="SAM" id="MobiDB-lite"/>
    </source>
</evidence>
<organism evidence="2 3">
    <name type="scientific">Tetrabaena socialis</name>
    <dbReference type="NCBI Taxonomy" id="47790"/>
    <lineage>
        <taxon>Eukaryota</taxon>
        <taxon>Viridiplantae</taxon>
        <taxon>Chlorophyta</taxon>
        <taxon>core chlorophytes</taxon>
        <taxon>Chlorophyceae</taxon>
        <taxon>CS clade</taxon>
        <taxon>Chlamydomonadales</taxon>
        <taxon>Tetrabaenaceae</taxon>
        <taxon>Tetrabaena</taxon>
    </lineage>
</organism>
<dbReference type="Proteomes" id="UP000236333">
    <property type="component" value="Unassembled WGS sequence"/>
</dbReference>
<sequence>MLVVITGPELLPTMFVSNTNSGDTGMLALRNTGGRGRVAPSELDPPRPTLSRSTFATQTAHGVKAIDLLKTSVVSADTARWPALLWNSGNLIVVKASLRGDRFTDPARYCQQA</sequence>
<accession>A0A2J8AGS5</accession>
<reference evidence="2 3" key="1">
    <citation type="journal article" date="2017" name="Mol. Biol. Evol.">
        <title>The 4-celled Tetrabaena socialis nuclear genome reveals the essential components for genetic control of cell number at the origin of multicellularity in the volvocine lineage.</title>
        <authorList>
            <person name="Featherston J."/>
            <person name="Arakaki Y."/>
            <person name="Hanschen E.R."/>
            <person name="Ferris P.J."/>
            <person name="Michod R.E."/>
            <person name="Olson B.J.S.C."/>
            <person name="Nozaki H."/>
            <person name="Durand P.M."/>
        </authorList>
    </citation>
    <scope>NUCLEOTIDE SEQUENCE [LARGE SCALE GENOMIC DNA]</scope>
    <source>
        <strain evidence="2 3">NIES-571</strain>
    </source>
</reference>
<evidence type="ECO:0000313" key="3">
    <source>
        <dbReference type="Proteomes" id="UP000236333"/>
    </source>
</evidence>
<gene>
    <name evidence="2" type="ORF">TSOC_001416</name>
</gene>
<dbReference type="AlphaFoldDB" id="A0A2J8AGS5"/>
<name>A0A2J8AGS5_9CHLO</name>
<feature type="region of interest" description="Disordered" evidence="1">
    <location>
        <begin position="33"/>
        <end position="52"/>
    </location>
</feature>
<keyword evidence="3" id="KW-1185">Reference proteome</keyword>
<proteinExistence type="predicted"/>
<evidence type="ECO:0000313" key="2">
    <source>
        <dbReference type="EMBL" id="PNH11712.1"/>
    </source>
</evidence>
<dbReference type="EMBL" id="PGGS01000023">
    <property type="protein sequence ID" value="PNH11712.1"/>
    <property type="molecule type" value="Genomic_DNA"/>
</dbReference>